<dbReference type="AlphaFoldDB" id="A7T4D9"/>
<dbReference type="HOGENOM" id="CLU_1220962_0_0_1"/>
<sequence length="227" mass="25878">MNGHYVTYCLKDRQWFRLDDAIVQLVRLAQVLASRAYILLYEKETSVNLAKAKTTVFGRGNANANVITIKAGTRSYCQMFRGVVITRRSLKRLAVPCKAPSDISQYWLDDQVYAYQPRACSTVKYPERLGKSLAFELTNAELKNAVRPIHKLFSRPEVVCSSCGNSSSRQEDFYDLSISITEKVSFTGRQNDPKNNRRAKMSARTTEKVGFHHTKVTSFYPDSVEHF</sequence>
<evidence type="ECO:0000313" key="4">
    <source>
        <dbReference type="Proteomes" id="UP000001593"/>
    </source>
</evidence>
<dbReference type="PROSITE" id="PS50235">
    <property type="entry name" value="USP_3"/>
    <property type="match status" value="1"/>
</dbReference>
<evidence type="ECO:0000259" key="2">
    <source>
        <dbReference type="PROSITE" id="PS50235"/>
    </source>
</evidence>
<dbReference type="Proteomes" id="UP000001593">
    <property type="component" value="Unassembled WGS sequence"/>
</dbReference>
<feature type="domain" description="USP" evidence="2">
    <location>
        <begin position="1"/>
        <end position="44"/>
    </location>
</feature>
<dbReference type="InParanoid" id="A7T4D9"/>
<protein>
    <recommendedName>
        <fullName evidence="2">USP domain-containing protein</fullName>
    </recommendedName>
</protein>
<evidence type="ECO:0000256" key="1">
    <source>
        <dbReference type="SAM" id="MobiDB-lite"/>
    </source>
</evidence>
<reference evidence="3 4" key="1">
    <citation type="journal article" date="2007" name="Science">
        <title>Sea anemone genome reveals ancestral eumetazoan gene repertoire and genomic organization.</title>
        <authorList>
            <person name="Putnam N.H."/>
            <person name="Srivastava M."/>
            <person name="Hellsten U."/>
            <person name="Dirks B."/>
            <person name="Chapman J."/>
            <person name="Salamov A."/>
            <person name="Terry A."/>
            <person name="Shapiro H."/>
            <person name="Lindquist E."/>
            <person name="Kapitonov V.V."/>
            <person name="Jurka J."/>
            <person name="Genikhovich G."/>
            <person name="Grigoriev I.V."/>
            <person name="Lucas S.M."/>
            <person name="Steele R.E."/>
            <person name="Finnerty J.R."/>
            <person name="Technau U."/>
            <person name="Martindale M.Q."/>
            <person name="Rokhsar D.S."/>
        </authorList>
    </citation>
    <scope>NUCLEOTIDE SEQUENCE [LARGE SCALE GENOMIC DNA]</scope>
    <source>
        <strain evidence="4">CH2 X CH6</strain>
    </source>
</reference>
<dbReference type="PANTHER" id="PTHR24006:SF874">
    <property type="entry name" value="UBIQUITIN CARBOXYL-TERMINAL HYDROLASE 16"/>
    <property type="match status" value="1"/>
</dbReference>
<dbReference type="GO" id="GO:0016579">
    <property type="term" value="P:protein deubiquitination"/>
    <property type="evidence" value="ECO:0007669"/>
    <property type="project" value="InterPro"/>
</dbReference>
<accession>A7T4D9</accession>
<keyword evidence="4" id="KW-1185">Reference proteome</keyword>
<name>A7T4D9_NEMVE</name>
<dbReference type="EMBL" id="DS470849">
    <property type="protein sequence ID" value="EDO29174.1"/>
    <property type="molecule type" value="Genomic_DNA"/>
</dbReference>
<dbReference type="Gene3D" id="3.90.70.10">
    <property type="entry name" value="Cysteine proteinases"/>
    <property type="match status" value="1"/>
</dbReference>
<organism evidence="3 4">
    <name type="scientific">Nematostella vectensis</name>
    <name type="common">Starlet sea anemone</name>
    <dbReference type="NCBI Taxonomy" id="45351"/>
    <lineage>
        <taxon>Eukaryota</taxon>
        <taxon>Metazoa</taxon>
        <taxon>Cnidaria</taxon>
        <taxon>Anthozoa</taxon>
        <taxon>Hexacorallia</taxon>
        <taxon>Actiniaria</taxon>
        <taxon>Edwardsiidae</taxon>
        <taxon>Nematostella</taxon>
    </lineage>
</organism>
<dbReference type="GO" id="GO:0004843">
    <property type="term" value="F:cysteine-type deubiquitinase activity"/>
    <property type="evidence" value="ECO:0007669"/>
    <property type="project" value="InterPro"/>
</dbReference>
<dbReference type="InterPro" id="IPR050164">
    <property type="entry name" value="Peptidase_C19"/>
</dbReference>
<feature type="region of interest" description="Disordered" evidence="1">
    <location>
        <begin position="187"/>
        <end position="206"/>
    </location>
</feature>
<dbReference type="InterPro" id="IPR038765">
    <property type="entry name" value="Papain-like_cys_pep_sf"/>
</dbReference>
<dbReference type="InterPro" id="IPR028889">
    <property type="entry name" value="USP"/>
</dbReference>
<gene>
    <name evidence="3" type="ORF">NEMVEDRAFT_v1g222170</name>
</gene>
<dbReference type="SUPFAM" id="SSF54001">
    <property type="entry name" value="Cysteine proteinases"/>
    <property type="match status" value="1"/>
</dbReference>
<dbReference type="PANTHER" id="PTHR24006">
    <property type="entry name" value="UBIQUITIN CARBOXYL-TERMINAL HYDROLASE"/>
    <property type="match status" value="1"/>
</dbReference>
<evidence type="ECO:0000313" key="3">
    <source>
        <dbReference type="EMBL" id="EDO29174.1"/>
    </source>
</evidence>
<dbReference type="InterPro" id="IPR001394">
    <property type="entry name" value="Peptidase_C19_UCH"/>
</dbReference>
<proteinExistence type="predicted"/>
<dbReference type="Pfam" id="PF00443">
    <property type="entry name" value="UCH"/>
    <property type="match status" value="1"/>
</dbReference>